<comment type="caution">
    <text evidence="3">The sequence shown here is derived from an EMBL/GenBank/DDBJ whole genome shotgun (WGS) entry which is preliminary data.</text>
</comment>
<dbReference type="EMBL" id="AABQDW010000002">
    <property type="protein sequence ID" value="EAI5407535.1"/>
    <property type="molecule type" value="Genomic_DNA"/>
</dbReference>
<evidence type="ECO:0000313" key="3">
    <source>
        <dbReference type="EMBL" id="EAK0453062.1"/>
    </source>
</evidence>
<keyword evidence="1" id="KW-0732">Signal</keyword>
<feature type="signal peptide" evidence="1">
    <location>
        <begin position="1"/>
        <end position="24"/>
    </location>
</feature>
<accession>A0A5L8UAD4</accession>
<evidence type="ECO:0000313" key="4">
    <source>
        <dbReference type="EMBL" id="EAK0468548.1"/>
    </source>
</evidence>
<evidence type="ECO:0000313" key="5">
    <source>
        <dbReference type="Proteomes" id="UP000557842"/>
    </source>
</evidence>
<reference evidence="3 5" key="1">
    <citation type="submission" date="2018-05" db="EMBL/GenBank/DDBJ databases">
        <authorList>
            <consortium name="PulseNet: The National Subtyping Network for Foodborne Disease Surveillance"/>
            <person name="Tarr C.L."/>
            <person name="Trees E."/>
            <person name="Katz L.S."/>
            <person name="Carleton-Romer H.A."/>
            <person name="Stroika S."/>
            <person name="Kucerova Z."/>
            <person name="Roache K.F."/>
            <person name="Sabol A.L."/>
            <person name="Besser J."/>
            <person name="Gerner-Smidt P."/>
        </authorList>
    </citation>
    <scope>NUCLEOTIDE SEQUENCE</scope>
    <source>
        <strain evidence="3">2014D-0197</strain>
        <strain evidence="2 5">2016D-0221</strain>
        <strain evidence="4">D4313</strain>
    </source>
</reference>
<dbReference type="EMBL" id="AACCXM010000002">
    <property type="protein sequence ID" value="EAK0468548.1"/>
    <property type="molecule type" value="Genomic_DNA"/>
</dbReference>
<dbReference type="PROSITE" id="PS51257">
    <property type="entry name" value="PROKAR_LIPOPROTEIN"/>
    <property type="match status" value="1"/>
</dbReference>
<gene>
    <name evidence="3" type="ORF">AAH17_05255</name>
    <name evidence="4" type="ORF">AAH24_04070</name>
    <name evidence="2" type="ORF">BVH53_02265</name>
</gene>
<dbReference type="Proteomes" id="UP000557842">
    <property type="component" value="Unassembled WGS sequence"/>
</dbReference>
<evidence type="ECO:0008006" key="6">
    <source>
        <dbReference type="Google" id="ProtNLM"/>
    </source>
</evidence>
<evidence type="ECO:0000256" key="1">
    <source>
        <dbReference type="SAM" id="SignalP"/>
    </source>
</evidence>
<dbReference type="RefSeq" id="WP_024305331.1">
    <property type="nucleotide sequence ID" value="NZ_AABUZP020000024.1"/>
</dbReference>
<protein>
    <recommendedName>
        <fullName evidence="6">Lipoprotein</fullName>
    </recommendedName>
</protein>
<organism evidence="3">
    <name type="scientific">Campylobacter fetus</name>
    <dbReference type="NCBI Taxonomy" id="196"/>
    <lineage>
        <taxon>Bacteria</taxon>
        <taxon>Pseudomonadati</taxon>
        <taxon>Campylobacterota</taxon>
        <taxon>Epsilonproteobacteria</taxon>
        <taxon>Campylobacterales</taxon>
        <taxon>Campylobacteraceae</taxon>
        <taxon>Campylobacter</taxon>
    </lineage>
</organism>
<name>A0A5L8UAD4_CAMFE</name>
<evidence type="ECO:0000313" key="2">
    <source>
        <dbReference type="EMBL" id="EAI5407535.1"/>
    </source>
</evidence>
<dbReference type="EMBL" id="AACCXK010000007">
    <property type="protein sequence ID" value="EAK0453062.1"/>
    <property type="molecule type" value="Genomic_DNA"/>
</dbReference>
<dbReference type="AlphaFoldDB" id="A0A5L8UAD4"/>
<sequence length="142" mass="15543">MSLRNMLVISVLSMFAFSGCGVTSAPKPKPTPKPPVAKVIPKYIKGTIAKIEQAEGGWKYDIRGIETSNSKLKFASAISSENGFKVGDLVYAQIEGSKITYISLIIQNYANPEKSKQILKVHKRDKSKQSKIAAPVAEKLNF</sequence>
<feature type="chain" id="PRO_5036370980" description="Lipoprotein" evidence="1">
    <location>
        <begin position="25"/>
        <end position="142"/>
    </location>
</feature>
<proteinExistence type="predicted"/>